<evidence type="ECO:0000256" key="5">
    <source>
        <dbReference type="ARBA" id="ARBA00037066"/>
    </source>
</evidence>
<name>A0A094YZA8_9PROT</name>
<dbReference type="RefSeq" id="WP_035377097.1">
    <property type="nucleotide sequence ID" value="NZ_JACAOJ010000023.1"/>
</dbReference>
<proteinExistence type="predicted"/>
<dbReference type="PATRIC" id="fig|104102.7.peg.75"/>
<dbReference type="PANTHER" id="PTHR42794:SF1">
    <property type="entry name" value="HEMIN IMPORT ATP-BINDING PROTEIN HMUV"/>
    <property type="match status" value="1"/>
</dbReference>
<dbReference type="SMART" id="SM00382">
    <property type="entry name" value="AAA"/>
    <property type="match status" value="1"/>
</dbReference>
<reference evidence="7 8" key="1">
    <citation type="submission" date="2014-06" db="EMBL/GenBank/DDBJ databases">
        <title>Functional and comparative genomic analyses of the Drosophila gut microbiota identify candidate symbiosis factors.</title>
        <authorList>
            <person name="Newell P.D."/>
            <person name="Chaston J.M."/>
            <person name="Douglas A.E."/>
        </authorList>
    </citation>
    <scope>NUCLEOTIDE SEQUENCE [LARGE SCALE GENOMIC DNA]</scope>
    <source>
        <strain evidence="7 8">DmCS_006</strain>
    </source>
</reference>
<dbReference type="CDD" id="cd03214">
    <property type="entry name" value="ABC_Iron-Siderophores_B12_Hemin"/>
    <property type="match status" value="1"/>
</dbReference>
<dbReference type="InterPro" id="IPR003439">
    <property type="entry name" value="ABC_transporter-like_ATP-bd"/>
</dbReference>
<dbReference type="GeneID" id="89478458"/>
<evidence type="ECO:0000259" key="6">
    <source>
        <dbReference type="PROSITE" id="PS50893"/>
    </source>
</evidence>
<organism evidence="7 8">
    <name type="scientific">Acetobacter tropicalis</name>
    <dbReference type="NCBI Taxonomy" id="104102"/>
    <lineage>
        <taxon>Bacteria</taxon>
        <taxon>Pseudomonadati</taxon>
        <taxon>Pseudomonadota</taxon>
        <taxon>Alphaproteobacteria</taxon>
        <taxon>Acetobacterales</taxon>
        <taxon>Acetobacteraceae</taxon>
        <taxon>Acetobacter</taxon>
    </lineage>
</organism>
<keyword evidence="3" id="KW-0067">ATP-binding</keyword>
<comment type="caution">
    <text evidence="7">The sequence shown here is derived from an EMBL/GenBank/DDBJ whole genome shotgun (WGS) entry which is preliminary data.</text>
</comment>
<evidence type="ECO:0000313" key="8">
    <source>
        <dbReference type="Proteomes" id="UP000029448"/>
    </source>
</evidence>
<dbReference type="AlphaFoldDB" id="A0A094YZA8"/>
<keyword evidence="2" id="KW-0547">Nucleotide-binding</keyword>
<evidence type="ECO:0000313" key="7">
    <source>
        <dbReference type="EMBL" id="KGB26712.1"/>
    </source>
</evidence>
<dbReference type="SUPFAM" id="SSF52540">
    <property type="entry name" value="P-loop containing nucleoside triphosphate hydrolases"/>
    <property type="match status" value="1"/>
</dbReference>
<comment type="function">
    <text evidence="5">Part of the ABC transporter complex HmuTUV involved in hemin import. Responsible for energy coupling to the transport system.</text>
</comment>
<gene>
    <name evidence="7" type="ORF">AtDm6_0076</name>
</gene>
<dbReference type="Pfam" id="PF00005">
    <property type="entry name" value="ABC_tran"/>
    <property type="match status" value="1"/>
</dbReference>
<dbReference type="GO" id="GO:0016887">
    <property type="term" value="F:ATP hydrolysis activity"/>
    <property type="evidence" value="ECO:0007669"/>
    <property type="project" value="InterPro"/>
</dbReference>
<sequence>MKLRLEECCVVRQSKTLLESLYLSVKPGEILAIIGPNGAGKSTLLRVMSGSIQPTSGTVWLGGRNMAEFSGMELAQHRALLAQECTTTARFSVQDLVSMGLTYTGKHIVRKKKNEIIESVLDRVGLADFGERDSTTLSGGERQRAHLARVLAQLHGGGESRGAGILLLDEPLAAQDLAHQKLIMECVLAYAAQGGSVVLVLHDLNWAAACADTIAVLSRGRLHAQGKPVEVLNIHLLAEVFGVQSRNYVTHVGTGRPFIIPHDLMERSSLRT</sequence>
<evidence type="ECO:0000256" key="1">
    <source>
        <dbReference type="ARBA" id="ARBA00022448"/>
    </source>
</evidence>
<dbReference type="NCBIfam" id="NF010068">
    <property type="entry name" value="PRK13548.1"/>
    <property type="match status" value="1"/>
</dbReference>
<protein>
    <submittedName>
        <fullName evidence="7">ABC transporter related</fullName>
    </submittedName>
</protein>
<dbReference type="EMBL" id="JOKM01000002">
    <property type="protein sequence ID" value="KGB26712.1"/>
    <property type="molecule type" value="Genomic_DNA"/>
</dbReference>
<accession>A0A094YZA8</accession>
<dbReference type="InterPro" id="IPR003593">
    <property type="entry name" value="AAA+_ATPase"/>
</dbReference>
<dbReference type="GO" id="GO:0005524">
    <property type="term" value="F:ATP binding"/>
    <property type="evidence" value="ECO:0007669"/>
    <property type="project" value="UniProtKB-KW"/>
</dbReference>
<keyword evidence="1" id="KW-0813">Transport</keyword>
<dbReference type="Proteomes" id="UP000029448">
    <property type="component" value="Unassembled WGS sequence"/>
</dbReference>
<dbReference type="InterPro" id="IPR027417">
    <property type="entry name" value="P-loop_NTPase"/>
</dbReference>
<dbReference type="PROSITE" id="PS50893">
    <property type="entry name" value="ABC_TRANSPORTER_2"/>
    <property type="match status" value="1"/>
</dbReference>
<dbReference type="STRING" id="104102.AtDm6_0076"/>
<keyword evidence="8" id="KW-1185">Reference proteome</keyword>
<keyword evidence="4" id="KW-1278">Translocase</keyword>
<feature type="domain" description="ABC transporter" evidence="6">
    <location>
        <begin position="3"/>
        <end position="244"/>
    </location>
</feature>
<evidence type="ECO:0000256" key="2">
    <source>
        <dbReference type="ARBA" id="ARBA00022741"/>
    </source>
</evidence>
<evidence type="ECO:0000256" key="3">
    <source>
        <dbReference type="ARBA" id="ARBA00022840"/>
    </source>
</evidence>
<dbReference type="PANTHER" id="PTHR42794">
    <property type="entry name" value="HEMIN IMPORT ATP-BINDING PROTEIN HMUV"/>
    <property type="match status" value="1"/>
</dbReference>
<dbReference type="Gene3D" id="3.40.50.300">
    <property type="entry name" value="P-loop containing nucleotide triphosphate hydrolases"/>
    <property type="match status" value="1"/>
</dbReference>
<evidence type="ECO:0000256" key="4">
    <source>
        <dbReference type="ARBA" id="ARBA00022967"/>
    </source>
</evidence>